<name>A0A7X9P482_9BACT</name>
<organism evidence="1 2">
    <name type="scientific">Flammeovirga aprica JL-4</name>
    <dbReference type="NCBI Taxonomy" id="694437"/>
    <lineage>
        <taxon>Bacteria</taxon>
        <taxon>Pseudomonadati</taxon>
        <taxon>Bacteroidota</taxon>
        <taxon>Cytophagia</taxon>
        <taxon>Cytophagales</taxon>
        <taxon>Flammeovirgaceae</taxon>
        <taxon>Flammeovirga</taxon>
    </lineage>
</organism>
<reference evidence="1 2" key="1">
    <citation type="submission" date="2020-04" db="EMBL/GenBank/DDBJ databases">
        <title>Flammeovirga sp. SR4, a novel species isolated from seawater.</title>
        <authorList>
            <person name="Wang X."/>
        </authorList>
    </citation>
    <scope>NUCLEOTIDE SEQUENCE [LARGE SCALE GENOMIC DNA]</scope>
    <source>
        <strain evidence="1 2">ATCC 23126</strain>
    </source>
</reference>
<gene>
    <name evidence="1" type="ORF">HHU12_11455</name>
</gene>
<dbReference type="RefSeq" id="WP_169656877.1">
    <property type="nucleotide sequence ID" value="NZ_JABANE010000025.1"/>
</dbReference>
<evidence type="ECO:0000313" key="1">
    <source>
        <dbReference type="EMBL" id="NME68577.1"/>
    </source>
</evidence>
<dbReference type="AlphaFoldDB" id="A0A7X9P482"/>
<protein>
    <recommendedName>
        <fullName evidence="3">MarR family transcriptional regulator</fullName>
    </recommendedName>
</protein>
<evidence type="ECO:0000313" key="2">
    <source>
        <dbReference type="Proteomes" id="UP000576082"/>
    </source>
</evidence>
<comment type="caution">
    <text evidence="1">The sequence shown here is derived from an EMBL/GenBank/DDBJ whole genome shotgun (WGS) entry which is preliminary data.</text>
</comment>
<proteinExistence type="predicted"/>
<accession>A0A7X9P482</accession>
<evidence type="ECO:0008006" key="3">
    <source>
        <dbReference type="Google" id="ProtNLM"/>
    </source>
</evidence>
<dbReference type="EMBL" id="JABANE010000025">
    <property type="protein sequence ID" value="NME68577.1"/>
    <property type="molecule type" value="Genomic_DNA"/>
</dbReference>
<sequence>MSSEIKFSKLLVGICLNSGNSLGEVARNLGISVTNAESEALLSMMENQGFIDHPEISNKRACPHLTSKGEEQAKSLMDSSF</sequence>
<dbReference type="Proteomes" id="UP000576082">
    <property type="component" value="Unassembled WGS sequence"/>
</dbReference>
<keyword evidence="2" id="KW-1185">Reference proteome</keyword>